<dbReference type="GeneID" id="90073910"/>
<gene>
    <name evidence="2" type="ORF">DASC09_032600</name>
</gene>
<dbReference type="InterPro" id="IPR053002">
    <property type="entry name" value="Metalloproteinase_M10B"/>
</dbReference>
<feature type="domain" description="Jacalin-type lectin" evidence="1">
    <location>
        <begin position="555"/>
        <end position="665"/>
    </location>
</feature>
<accession>A0AAV5QLU4</accession>
<dbReference type="PANTHER" id="PTHR21054">
    <property type="entry name" value="ZINC METALLOPROTEINASE-RELATED"/>
    <property type="match status" value="1"/>
</dbReference>
<dbReference type="Gene3D" id="2.100.10.30">
    <property type="entry name" value="Jacalin-like lectin domain"/>
    <property type="match status" value="1"/>
</dbReference>
<dbReference type="InterPro" id="IPR036404">
    <property type="entry name" value="Jacalin-like_lectin_dom_sf"/>
</dbReference>
<dbReference type="GO" id="GO:0005737">
    <property type="term" value="C:cytoplasm"/>
    <property type="evidence" value="ECO:0007669"/>
    <property type="project" value="TreeGrafter"/>
</dbReference>
<dbReference type="InterPro" id="IPR021917">
    <property type="entry name" value="Unchr_Zn-peptidase-like"/>
</dbReference>
<dbReference type="EMBL" id="BTFZ01000011">
    <property type="protein sequence ID" value="GMM35935.1"/>
    <property type="molecule type" value="Genomic_DNA"/>
</dbReference>
<keyword evidence="3" id="KW-1185">Reference proteome</keyword>
<protein>
    <submittedName>
        <fullName evidence="2">Metalloendopeptidase</fullName>
    </submittedName>
</protein>
<comment type="caution">
    <text evidence="2">The sequence shown here is derived from an EMBL/GenBank/DDBJ whole genome shotgun (WGS) entry which is preliminary data.</text>
</comment>
<dbReference type="SUPFAM" id="SSF55486">
    <property type="entry name" value="Metalloproteases ('zincins'), catalytic domain"/>
    <property type="match status" value="1"/>
</dbReference>
<name>A0AAV5QLU4_9ASCO</name>
<proteinExistence type="predicted"/>
<dbReference type="RefSeq" id="XP_064852931.1">
    <property type="nucleotide sequence ID" value="XM_064996859.1"/>
</dbReference>
<organism evidence="2 3">
    <name type="scientific">Saccharomycopsis crataegensis</name>
    <dbReference type="NCBI Taxonomy" id="43959"/>
    <lineage>
        <taxon>Eukaryota</taxon>
        <taxon>Fungi</taxon>
        <taxon>Dikarya</taxon>
        <taxon>Ascomycota</taxon>
        <taxon>Saccharomycotina</taxon>
        <taxon>Saccharomycetes</taxon>
        <taxon>Saccharomycopsidaceae</taxon>
        <taxon>Saccharomycopsis</taxon>
    </lineage>
</organism>
<dbReference type="SUPFAM" id="SSF51101">
    <property type="entry name" value="Mannose-binding lectins"/>
    <property type="match status" value="1"/>
</dbReference>
<reference evidence="2 3" key="1">
    <citation type="journal article" date="2023" name="Elife">
        <title>Identification of key yeast species and microbe-microbe interactions impacting larval growth of Drosophila in the wild.</title>
        <authorList>
            <person name="Mure A."/>
            <person name="Sugiura Y."/>
            <person name="Maeda R."/>
            <person name="Honda K."/>
            <person name="Sakurai N."/>
            <person name="Takahashi Y."/>
            <person name="Watada M."/>
            <person name="Katoh T."/>
            <person name="Gotoh A."/>
            <person name="Gotoh Y."/>
            <person name="Taniguchi I."/>
            <person name="Nakamura K."/>
            <person name="Hayashi T."/>
            <person name="Katayama T."/>
            <person name="Uemura T."/>
            <person name="Hattori Y."/>
        </authorList>
    </citation>
    <scope>NUCLEOTIDE SEQUENCE [LARGE SCALE GENOMIC DNA]</scope>
    <source>
        <strain evidence="2 3">SC-9</strain>
    </source>
</reference>
<evidence type="ECO:0000313" key="3">
    <source>
        <dbReference type="Proteomes" id="UP001360560"/>
    </source>
</evidence>
<dbReference type="PANTHER" id="PTHR21054:SF2">
    <property type="entry name" value="MIP04191P"/>
    <property type="match status" value="1"/>
</dbReference>
<dbReference type="Pfam" id="PF12044">
    <property type="entry name" value="Metallopep"/>
    <property type="match status" value="1"/>
</dbReference>
<dbReference type="InterPro" id="IPR001229">
    <property type="entry name" value="Jacalin-like_lectin_dom"/>
</dbReference>
<evidence type="ECO:0000313" key="2">
    <source>
        <dbReference type="EMBL" id="GMM35935.1"/>
    </source>
</evidence>
<evidence type="ECO:0000259" key="1">
    <source>
        <dbReference type="Pfam" id="PF01419"/>
    </source>
</evidence>
<dbReference type="AlphaFoldDB" id="A0AAV5QLU4"/>
<sequence>MTLTIINQAPGTTVFIPDVLLHGTSSEKYGLIQVRHHQGNFPPQTFEVNSHNFKLLVHLVQGENELIITQYSGKFVNGVPHYDQTPTYRPIQLTYHLNYKKMVENPTTNLCLLLAKDSPGVFDSPEYKIKREGNDINTAVRKLRFGARLMEAFTSEQMRRNGFGNRCFRFTEEAAIDSLSSQERGNVQRETVKVHVIRMDQTVAEIHDPNVAQQNPNGNNTGALFGWAADAVRKYMNENPGLESFKGENFQASCMIMDAHWDPSQNLLLGHAALGGNAGNLRLAIFGSQGLWSWPTCYEELYSAYSDCTKIDTSVCVNDCNECGSAWEALNISLGAFLHEIGHHLGCPHQPNGVMLRDYVILNRTFMTREFPCIRTGKPGYEPVLPTDECTWNRLDIMRFLYHPSFRIPIDFHDDTIIKNAWEIAEEPVISDMENRSIFVTANTGVYLVEIHVDGNPRAQLEFPPRLSNNGPGPQKELVLSYQDLQNHLRPEFRGKPMKLEILSVGLKQATVENDTWEDPQRIEHDFGLGRGTLAGFVTRCHGNTNNDDTGIIPIYGHGALSNIRVFHGGALDGIEFVHPESRSSTLFGKRTNGYSDVPIDADESVVSFNVRCGAWVDAVQVVTNKKVTPWYGNANGGHGAVIQCPTGYQLVALKGTVGGWVNSIQGIYIRRQK</sequence>
<dbReference type="Pfam" id="PF01419">
    <property type="entry name" value="Jacalin"/>
    <property type="match status" value="1"/>
</dbReference>
<dbReference type="Proteomes" id="UP001360560">
    <property type="component" value="Unassembled WGS sequence"/>
</dbReference>